<gene>
    <name evidence="1" type="ORF">RDB_LOCUS109442</name>
</gene>
<reference evidence="1" key="1">
    <citation type="submission" date="2021-01" db="EMBL/GenBank/DDBJ databases">
        <authorList>
            <person name="Kaushik A."/>
        </authorList>
    </citation>
    <scope>NUCLEOTIDE SEQUENCE</scope>
    <source>
        <strain evidence="1">AG5</strain>
    </source>
</reference>
<evidence type="ECO:0000313" key="2">
    <source>
        <dbReference type="Proteomes" id="UP000663827"/>
    </source>
</evidence>
<organism evidence="1 2">
    <name type="scientific">Rhizoctonia solani</name>
    <dbReference type="NCBI Taxonomy" id="456999"/>
    <lineage>
        <taxon>Eukaryota</taxon>
        <taxon>Fungi</taxon>
        <taxon>Dikarya</taxon>
        <taxon>Basidiomycota</taxon>
        <taxon>Agaricomycotina</taxon>
        <taxon>Agaricomycetes</taxon>
        <taxon>Cantharellales</taxon>
        <taxon>Ceratobasidiaceae</taxon>
        <taxon>Rhizoctonia</taxon>
    </lineage>
</organism>
<accession>A0A8H3HQL1</accession>
<dbReference type="InterPro" id="IPR032675">
    <property type="entry name" value="LRR_dom_sf"/>
</dbReference>
<dbReference type="Gene3D" id="1.20.1280.50">
    <property type="match status" value="1"/>
</dbReference>
<name>A0A8H3HQL1_9AGAM</name>
<dbReference type="AlphaFoldDB" id="A0A8H3HQL1"/>
<sequence>MFESLVQPVCPSIQDWQEAGASLVAALDKYLGLCCSLRARSLKEGTPLKDLAAQINLSLKMLQPTLDQQVALARSTLSQTRNQIMSPICCFPEEVLLEIFSRVIYTPPNPSKPTPMQEGLVNMHRSLHSLLGVCTTWRNAALHHKPFWSTIPIIGPNPPPLAWKFTQSLELGLERSGNLDLHLAAILSDQWHGHISNLADHASRFRTINVTAKTRSAIRVFVGPFLRLGPARKLSDLSIQLQDEEETSNTIPQFYDYLSRPADPNRDHVHFNEMLNGLSVLRISGALIHFDKLAFSSKLVKLQIQEVTLGHDAEIAKLMNALSSANQLRDLSIISVISFPDQADAPIQNISLPNLEHLLIRDLYNNTIHQILDSISTSSHHLTLHLTRICVLAQHAREPEPEDIGAEDVCELLTRVSVHTLLIDGEDENEWLDWTDIEEMMRIMPDLKSLQFYFWDLDENVCEALTRPKLRSNHQKLSLPALENIHISWSRIWDEECFKNMVESYSGSLRRMVLGASIENHSEGDFDSLAGDEDLVTWLEANVPEFELVDNLYTPPEFLSPEWELW</sequence>
<dbReference type="Gene3D" id="3.80.10.10">
    <property type="entry name" value="Ribonuclease Inhibitor"/>
    <property type="match status" value="1"/>
</dbReference>
<dbReference type="Proteomes" id="UP000663827">
    <property type="component" value="Unassembled WGS sequence"/>
</dbReference>
<proteinExistence type="predicted"/>
<evidence type="ECO:0008006" key="3">
    <source>
        <dbReference type="Google" id="ProtNLM"/>
    </source>
</evidence>
<evidence type="ECO:0000313" key="1">
    <source>
        <dbReference type="EMBL" id="CAE7173809.1"/>
    </source>
</evidence>
<dbReference type="SUPFAM" id="SSF52047">
    <property type="entry name" value="RNI-like"/>
    <property type="match status" value="1"/>
</dbReference>
<comment type="caution">
    <text evidence="1">The sequence shown here is derived from an EMBL/GenBank/DDBJ whole genome shotgun (WGS) entry which is preliminary data.</text>
</comment>
<dbReference type="EMBL" id="CAJNJQ010002377">
    <property type="protein sequence ID" value="CAE7173809.1"/>
    <property type="molecule type" value="Genomic_DNA"/>
</dbReference>
<protein>
    <recommendedName>
        <fullName evidence="3">F-box domain-containing protein</fullName>
    </recommendedName>
</protein>